<evidence type="ECO:0000256" key="1">
    <source>
        <dbReference type="SAM" id="Coils"/>
    </source>
</evidence>
<evidence type="ECO:0000256" key="2">
    <source>
        <dbReference type="SAM" id="MobiDB-lite"/>
    </source>
</evidence>
<proteinExistence type="predicted"/>
<reference evidence="4" key="1">
    <citation type="journal article" date="2015" name="PLoS Genet.">
        <title>Genome Sequence and Transcriptome Analyses of Chrysochromulina tobin: Metabolic Tools for Enhanced Algal Fitness in the Prominent Order Prymnesiales (Haptophyceae).</title>
        <authorList>
            <person name="Hovde B.T."/>
            <person name="Deodato C.R."/>
            <person name="Hunsperger H.M."/>
            <person name="Ryken S.A."/>
            <person name="Yost W."/>
            <person name="Jha R.K."/>
            <person name="Patterson J."/>
            <person name="Monnat R.J. Jr."/>
            <person name="Barlow S.B."/>
            <person name="Starkenburg S.R."/>
            <person name="Cattolico R.A."/>
        </authorList>
    </citation>
    <scope>NUCLEOTIDE SEQUENCE</scope>
    <source>
        <strain evidence="4">CCMP291</strain>
    </source>
</reference>
<comment type="caution">
    <text evidence="3">The sequence shown here is derived from an EMBL/GenBank/DDBJ whole genome shotgun (WGS) entry which is preliminary data.</text>
</comment>
<evidence type="ECO:0000313" key="3">
    <source>
        <dbReference type="EMBL" id="KOO31172.1"/>
    </source>
</evidence>
<sequence>MAEVITMFATPSSSLPRLSGTHGSSGGGSEAWGSSLIDAASAYAGASDAALDGAPETARLRCELMQMQQALHHAQAALVGSYRAGNKFVGGAQFRTTAGPAAGHVPTKCTECASLKTLLKRTKVDEERAREEGLTMRSRLDEAESAARTLKQSLAEVRQQLAAAETRAAAATARASKELPTLHTPALNTALPPPTARPLDGDRPGVSDLASVHALREELAVSRAETAATPASVAASSAAADAAAEASRRLALMEQEHQRAVAKLESEARDLRAEALRTRQQLEQHTKQAAKVAKEKEELLGERAVASAKLREMLLSASRAESSASKREGAAHSALRSTMAAGAIAQAR</sequence>
<accession>A0A0M0JXY8</accession>
<dbReference type="AlphaFoldDB" id="A0A0M0JXY8"/>
<gene>
    <name evidence="3" type="ORF">Ctob_005133</name>
</gene>
<evidence type="ECO:0000313" key="4">
    <source>
        <dbReference type="Proteomes" id="UP000037460"/>
    </source>
</evidence>
<feature type="region of interest" description="Disordered" evidence="2">
    <location>
        <begin position="168"/>
        <end position="207"/>
    </location>
</feature>
<protein>
    <submittedName>
        <fullName evidence="3">Uncharacterized protein</fullName>
    </submittedName>
</protein>
<feature type="compositionally biased region" description="Low complexity" evidence="2">
    <location>
        <begin position="168"/>
        <end position="190"/>
    </location>
</feature>
<keyword evidence="1" id="KW-0175">Coiled coil</keyword>
<organism evidence="3 4">
    <name type="scientific">Chrysochromulina tobinii</name>
    <dbReference type="NCBI Taxonomy" id="1460289"/>
    <lineage>
        <taxon>Eukaryota</taxon>
        <taxon>Haptista</taxon>
        <taxon>Haptophyta</taxon>
        <taxon>Prymnesiophyceae</taxon>
        <taxon>Prymnesiales</taxon>
        <taxon>Chrysochromulinaceae</taxon>
        <taxon>Chrysochromulina</taxon>
    </lineage>
</organism>
<keyword evidence="4" id="KW-1185">Reference proteome</keyword>
<name>A0A0M0JXY8_9EUKA</name>
<feature type="region of interest" description="Disordered" evidence="2">
    <location>
        <begin position="318"/>
        <end position="348"/>
    </location>
</feature>
<feature type="coiled-coil region" evidence="1">
    <location>
        <begin position="243"/>
        <end position="302"/>
    </location>
</feature>
<dbReference type="Proteomes" id="UP000037460">
    <property type="component" value="Unassembled WGS sequence"/>
</dbReference>
<dbReference type="EMBL" id="JWZX01002071">
    <property type="protein sequence ID" value="KOO31172.1"/>
    <property type="molecule type" value="Genomic_DNA"/>
</dbReference>